<keyword evidence="2" id="KW-1185">Reference proteome</keyword>
<dbReference type="AlphaFoldDB" id="A0AAD4BWB8"/>
<reference evidence="1" key="1">
    <citation type="submission" date="2019-10" db="EMBL/GenBank/DDBJ databases">
        <authorList>
            <consortium name="DOE Joint Genome Institute"/>
            <person name="Kuo A."/>
            <person name="Miyauchi S."/>
            <person name="Kiss E."/>
            <person name="Drula E."/>
            <person name="Kohler A."/>
            <person name="Sanchez-Garcia M."/>
            <person name="Andreopoulos B."/>
            <person name="Barry K.W."/>
            <person name="Bonito G."/>
            <person name="Buee M."/>
            <person name="Carver A."/>
            <person name="Chen C."/>
            <person name="Cichocki N."/>
            <person name="Clum A."/>
            <person name="Culley D."/>
            <person name="Crous P.W."/>
            <person name="Fauchery L."/>
            <person name="Girlanda M."/>
            <person name="Hayes R."/>
            <person name="Keri Z."/>
            <person name="LaButti K."/>
            <person name="Lipzen A."/>
            <person name="Lombard V."/>
            <person name="Magnuson J."/>
            <person name="Maillard F."/>
            <person name="Morin E."/>
            <person name="Murat C."/>
            <person name="Nolan M."/>
            <person name="Ohm R."/>
            <person name="Pangilinan J."/>
            <person name="Pereira M."/>
            <person name="Perotto S."/>
            <person name="Peter M."/>
            <person name="Riley R."/>
            <person name="Sitrit Y."/>
            <person name="Stielow B."/>
            <person name="Szollosi G."/>
            <person name="Zifcakova L."/>
            <person name="Stursova M."/>
            <person name="Spatafora J.W."/>
            <person name="Tedersoo L."/>
            <person name="Vaario L.-M."/>
            <person name="Yamada A."/>
            <person name="Yan M."/>
            <person name="Wang P."/>
            <person name="Xu J."/>
            <person name="Bruns T."/>
            <person name="Baldrian P."/>
            <person name="Vilgalys R."/>
            <person name="Henrissat B."/>
            <person name="Grigoriev I.V."/>
            <person name="Hibbett D."/>
            <person name="Nagy L.G."/>
            <person name="Martin F.M."/>
        </authorList>
    </citation>
    <scope>NUCLEOTIDE SEQUENCE</scope>
    <source>
        <strain evidence="1">BED1</strain>
    </source>
</reference>
<dbReference type="EMBL" id="WHUW01000011">
    <property type="protein sequence ID" value="KAF8440917.1"/>
    <property type="molecule type" value="Genomic_DNA"/>
</dbReference>
<reference evidence="1" key="2">
    <citation type="journal article" date="2020" name="Nat. Commun.">
        <title>Large-scale genome sequencing of mycorrhizal fungi provides insights into the early evolution of symbiotic traits.</title>
        <authorList>
            <person name="Miyauchi S."/>
            <person name="Kiss E."/>
            <person name="Kuo A."/>
            <person name="Drula E."/>
            <person name="Kohler A."/>
            <person name="Sanchez-Garcia M."/>
            <person name="Morin E."/>
            <person name="Andreopoulos B."/>
            <person name="Barry K.W."/>
            <person name="Bonito G."/>
            <person name="Buee M."/>
            <person name="Carver A."/>
            <person name="Chen C."/>
            <person name="Cichocki N."/>
            <person name="Clum A."/>
            <person name="Culley D."/>
            <person name="Crous P.W."/>
            <person name="Fauchery L."/>
            <person name="Girlanda M."/>
            <person name="Hayes R.D."/>
            <person name="Keri Z."/>
            <person name="LaButti K."/>
            <person name="Lipzen A."/>
            <person name="Lombard V."/>
            <person name="Magnuson J."/>
            <person name="Maillard F."/>
            <person name="Murat C."/>
            <person name="Nolan M."/>
            <person name="Ohm R.A."/>
            <person name="Pangilinan J."/>
            <person name="Pereira M.F."/>
            <person name="Perotto S."/>
            <person name="Peter M."/>
            <person name="Pfister S."/>
            <person name="Riley R."/>
            <person name="Sitrit Y."/>
            <person name="Stielow J.B."/>
            <person name="Szollosi G."/>
            <person name="Zifcakova L."/>
            <person name="Stursova M."/>
            <person name="Spatafora J.W."/>
            <person name="Tedersoo L."/>
            <person name="Vaario L.M."/>
            <person name="Yamada A."/>
            <person name="Yan M."/>
            <person name="Wang P."/>
            <person name="Xu J."/>
            <person name="Bruns T."/>
            <person name="Baldrian P."/>
            <person name="Vilgalys R."/>
            <person name="Dunand C."/>
            <person name="Henrissat B."/>
            <person name="Grigoriev I.V."/>
            <person name="Hibbett D."/>
            <person name="Nagy L.G."/>
            <person name="Martin F.M."/>
        </authorList>
    </citation>
    <scope>NUCLEOTIDE SEQUENCE</scope>
    <source>
        <strain evidence="1">BED1</strain>
    </source>
</reference>
<proteinExistence type="predicted"/>
<evidence type="ECO:0000313" key="2">
    <source>
        <dbReference type="Proteomes" id="UP001194468"/>
    </source>
</evidence>
<protein>
    <submittedName>
        <fullName evidence="1">Uncharacterized protein</fullName>
    </submittedName>
</protein>
<accession>A0AAD4BWB8</accession>
<dbReference type="Proteomes" id="UP001194468">
    <property type="component" value="Unassembled WGS sequence"/>
</dbReference>
<organism evidence="1 2">
    <name type="scientific">Boletus edulis BED1</name>
    <dbReference type="NCBI Taxonomy" id="1328754"/>
    <lineage>
        <taxon>Eukaryota</taxon>
        <taxon>Fungi</taxon>
        <taxon>Dikarya</taxon>
        <taxon>Basidiomycota</taxon>
        <taxon>Agaricomycotina</taxon>
        <taxon>Agaricomycetes</taxon>
        <taxon>Agaricomycetidae</taxon>
        <taxon>Boletales</taxon>
        <taxon>Boletineae</taxon>
        <taxon>Boletaceae</taxon>
        <taxon>Boletoideae</taxon>
        <taxon>Boletus</taxon>
    </lineage>
</organism>
<evidence type="ECO:0000313" key="1">
    <source>
        <dbReference type="EMBL" id="KAF8440917.1"/>
    </source>
</evidence>
<sequence length="128" mass="14673">MYPSLRHFEKGISKCKQWMGGDQKPAGMGSHTEDTLKKLEAALKSFHQSKAVFVNLSICTDFNILKIHSMNHYTASIYLFGSADGFNTEVPECLHIDLAKWAYRASNRQDYVIQMTTWLQCQDYHLPP</sequence>
<comment type="caution">
    <text evidence="1">The sequence shown here is derived from an EMBL/GenBank/DDBJ whole genome shotgun (WGS) entry which is preliminary data.</text>
</comment>
<name>A0AAD4BWB8_BOLED</name>
<gene>
    <name evidence="1" type="ORF">L210DRAFT_961883</name>
</gene>